<evidence type="ECO:0000256" key="5">
    <source>
        <dbReference type="SAM" id="MobiDB-lite"/>
    </source>
</evidence>
<comment type="subcellular location">
    <subcellularLocation>
        <location evidence="1">Membrane</location>
        <topology evidence="1">Multi-pass membrane protein</topology>
    </subcellularLocation>
</comment>
<feature type="transmembrane region" description="Helical" evidence="6">
    <location>
        <begin position="381"/>
        <end position="400"/>
    </location>
</feature>
<dbReference type="AlphaFoldDB" id="A0A9P6PWE9"/>
<dbReference type="PANTHER" id="PTHR12778:SF9">
    <property type="entry name" value="ACETYL-COENZYME A TRANSPORTER 1"/>
    <property type="match status" value="1"/>
</dbReference>
<comment type="caution">
    <text evidence="7">The sequence shown here is derived from an EMBL/GenBank/DDBJ whole genome shotgun (WGS) entry which is preliminary data.</text>
</comment>
<keyword evidence="4 6" id="KW-0472">Membrane</keyword>
<accession>A0A9P6PWE9</accession>
<keyword evidence="3 6" id="KW-1133">Transmembrane helix</keyword>
<feature type="transmembrane region" description="Helical" evidence="6">
    <location>
        <begin position="212"/>
        <end position="234"/>
    </location>
</feature>
<feature type="transmembrane region" description="Helical" evidence="6">
    <location>
        <begin position="348"/>
        <end position="369"/>
    </location>
</feature>
<evidence type="ECO:0000256" key="4">
    <source>
        <dbReference type="ARBA" id="ARBA00023136"/>
    </source>
</evidence>
<organism evidence="7 8">
    <name type="scientific">Actinomortierella ambigua</name>
    <dbReference type="NCBI Taxonomy" id="1343610"/>
    <lineage>
        <taxon>Eukaryota</taxon>
        <taxon>Fungi</taxon>
        <taxon>Fungi incertae sedis</taxon>
        <taxon>Mucoromycota</taxon>
        <taxon>Mortierellomycotina</taxon>
        <taxon>Mortierellomycetes</taxon>
        <taxon>Mortierellales</taxon>
        <taxon>Mortierellaceae</taxon>
        <taxon>Actinomortierella</taxon>
    </lineage>
</organism>
<evidence type="ECO:0000256" key="3">
    <source>
        <dbReference type="ARBA" id="ARBA00022989"/>
    </source>
</evidence>
<feature type="transmembrane region" description="Helical" evidence="6">
    <location>
        <begin position="443"/>
        <end position="463"/>
    </location>
</feature>
<feature type="compositionally biased region" description="Polar residues" evidence="5">
    <location>
        <begin position="8"/>
        <end position="29"/>
    </location>
</feature>
<protein>
    <submittedName>
        <fullName evidence="7">Uncharacterized protein</fullName>
    </submittedName>
</protein>
<dbReference type="Proteomes" id="UP000807716">
    <property type="component" value="Unassembled WGS sequence"/>
</dbReference>
<keyword evidence="2 6" id="KW-0812">Transmembrane</keyword>
<dbReference type="Pfam" id="PF13000">
    <property type="entry name" value="Acatn"/>
    <property type="match status" value="3"/>
</dbReference>
<dbReference type="OrthoDB" id="6415790at2759"/>
<evidence type="ECO:0000256" key="6">
    <source>
        <dbReference type="SAM" id="Phobius"/>
    </source>
</evidence>
<dbReference type="PANTHER" id="PTHR12778">
    <property type="entry name" value="SOLUTE CARRIER FAMILY 33 ACETYL-COA TRANSPORTER -RELATED"/>
    <property type="match status" value="1"/>
</dbReference>
<dbReference type="FunFam" id="1.20.1250.20:FF:000289">
    <property type="entry name" value="Acetyl-coenzyme A transporter 1"/>
    <property type="match status" value="1"/>
</dbReference>
<evidence type="ECO:0000313" key="8">
    <source>
        <dbReference type="Proteomes" id="UP000807716"/>
    </source>
</evidence>
<name>A0A9P6PWE9_9FUNG</name>
<feature type="compositionally biased region" description="Polar residues" evidence="5">
    <location>
        <begin position="39"/>
        <end position="56"/>
    </location>
</feature>
<feature type="transmembrane region" description="Helical" evidence="6">
    <location>
        <begin position="546"/>
        <end position="567"/>
    </location>
</feature>
<feature type="region of interest" description="Disordered" evidence="5">
    <location>
        <begin position="1"/>
        <end position="59"/>
    </location>
</feature>
<dbReference type="InterPro" id="IPR004752">
    <property type="entry name" value="AmpG_permease/AT-1"/>
</dbReference>
<feature type="transmembrane region" description="Helical" evidence="6">
    <location>
        <begin position="255"/>
        <end position="274"/>
    </location>
</feature>
<dbReference type="InterPro" id="IPR036259">
    <property type="entry name" value="MFS_trans_sf"/>
</dbReference>
<feature type="transmembrane region" description="Helical" evidence="6">
    <location>
        <begin position="412"/>
        <end position="431"/>
    </location>
</feature>
<dbReference type="EMBL" id="JAAAJB010000584">
    <property type="protein sequence ID" value="KAG0253411.1"/>
    <property type="molecule type" value="Genomic_DNA"/>
</dbReference>
<feature type="transmembrane region" description="Helical" evidence="6">
    <location>
        <begin position="183"/>
        <end position="200"/>
    </location>
</feature>
<gene>
    <name evidence="7" type="ORF">DFQ27_007430</name>
</gene>
<dbReference type="Gene3D" id="1.20.1250.20">
    <property type="entry name" value="MFS general substrate transporter like domains"/>
    <property type="match status" value="1"/>
</dbReference>
<dbReference type="GO" id="GO:0008521">
    <property type="term" value="F:acetyl-CoA transmembrane transporter activity"/>
    <property type="evidence" value="ECO:0007669"/>
    <property type="project" value="InterPro"/>
</dbReference>
<proteinExistence type="predicted"/>
<sequence length="586" mass="65065">MSRKTEAELSSSASPQSGDSTNKHANGTRPSSSSSPSSTTGHSTAVNNPTAESPSMLTLKKRGDALLQDEEREELMMTQRGADASSLATQDDDFHGLDDKESSLQHMSPKDMGNFILLVVLYLLQGVPVGLTFGSIPFLLKAKMSYSQIGIFSLAHYPYSMKFLWSPIVDAIYNKNFGRRKSWIVPIQLLTGCLFLWLGVNIETWMAQEEIAVGTLTVVFFVVIFFCATQDIAVDGWALTLLSKENVSYASTAQTIGLNTGYFLSFTVFLAFNSPEFSNKYFRSEPHETGLVPLGGYLRFWSMVYFAITFWLVFWKKEERVPSDESDIDIKSVYKIIMRIIRLPHMKSFMLVLLTAKIGFIANDAVTALKLLEKGFSKEDLALAVLIDFPFQIIFGYYAVRWSTGARPLRPWLWAFFAHLACCVIAMTLVYNFPADGVVTSSYFFMVLATTVATSFTSTVAFVSMGAFMTVIADPVIGGTYMTLLNTLSNFGGTWPRFFVLEAVDHFTVATCSLLGKDAQPISCVTEPGKSMCEQMGGECVSYQDGYYLVSSMCVAIGGLLLVFYIAPTIRYLEALSPKLWKLPRE</sequence>
<reference evidence="7" key="1">
    <citation type="journal article" date="2020" name="Fungal Divers.">
        <title>Resolving the Mortierellaceae phylogeny through synthesis of multi-gene phylogenetics and phylogenomics.</title>
        <authorList>
            <person name="Vandepol N."/>
            <person name="Liber J."/>
            <person name="Desiro A."/>
            <person name="Na H."/>
            <person name="Kennedy M."/>
            <person name="Barry K."/>
            <person name="Grigoriev I.V."/>
            <person name="Miller A.N."/>
            <person name="O'Donnell K."/>
            <person name="Stajich J.E."/>
            <person name="Bonito G."/>
        </authorList>
    </citation>
    <scope>NUCLEOTIDE SEQUENCE</scope>
    <source>
        <strain evidence="7">BC1065</strain>
    </source>
</reference>
<evidence type="ECO:0000256" key="2">
    <source>
        <dbReference type="ARBA" id="ARBA00022692"/>
    </source>
</evidence>
<dbReference type="GO" id="GO:0016020">
    <property type="term" value="C:membrane"/>
    <property type="evidence" value="ECO:0007669"/>
    <property type="project" value="UniProtKB-SubCell"/>
</dbReference>
<keyword evidence="8" id="KW-1185">Reference proteome</keyword>
<evidence type="ECO:0000256" key="1">
    <source>
        <dbReference type="ARBA" id="ARBA00004141"/>
    </source>
</evidence>
<dbReference type="GO" id="GO:0035348">
    <property type="term" value="P:acetyl-CoA transmembrane transport"/>
    <property type="evidence" value="ECO:0007669"/>
    <property type="project" value="InterPro"/>
</dbReference>
<feature type="transmembrane region" description="Helical" evidence="6">
    <location>
        <begin position="115"/>
        <end position="140"/>
    </location>
</feature>
<dbReference type="SUPFAM" id="SSF103473">
    <property type="entry name" value="MFS general substrate transporter"/>
    <property type="match status" value="1"/>
</dbReference>
<evidence type="ECO:0000313" key="7">
    <source>
        <dbReference type="EMBL" id="KAG0253411.1"/>
    </source>
</evidence>
<dbReference type="InterPro" id="IPR024371">
    <property type="entry name" value="AcetylCoA_trans_1-like"/>
</dbReference>
<feature type="region of interest" description="Disordered" evidence="5">
    <location>
        <begin position="76"/>
        <end position="95"/>
    </location>
</feature>
<feature type="transmembrane region" description="Helical" evidence="6">
    <location>
        <begin position="294"/>
        <end position="314"/>
    </location>
</feature>